<evidence type="ECO:0000256" key="3">
    <source>
        <dbReference type="ARBA" id="ARBA00023026"/>
    </source>
</evidence>
<dbReference type="OrthoDB" id="5426877at2759"/>
<keyword evidence="3" id="KW-0843">Virulence</keyword>
<comment type="subcellular location">
    <subcellularLocation>
        <location evidence="1">Secreted</location>
    </subcellularLocation>
</comment>
<dbReference type="GO" id="GO:0005576">
    <property type="term" value="C:extracellular region"/>
    <property type="evidence" value="ECO:0007669"/>
    <property type="project" value="UniProtKB-SubCell"/>
</dbReference>
<dbReference type="PANTHER" id="PTHR32305:SF15">
    <property type="entry name" value="PROTEIN RHSA-RELATED"/>
    <property type="match status" value="1"/>
</dbReference>
<evidence type="ECO:0008006" key="10">
    <source>
        <dbReference type="Google" id="ProtNLM"/>
    </source>
</evidence>
<dbReference type="EMBL" id="GL876972">
    <property type="protein sequence ID" value="KLU89105.1"/>
    <property type="molecule type" value="Genomic_DNA"/>
</dbReference>
<protein>
    <recommendedName>
        <fullName evidence="10">SpvB domain-containing protein</fullName>
    </recommendedName>
</protein>
<name>A0A0C4E6E7_MAGP6</name>
<reference evidence="7" key="2">
    <citation type="submission" date="2010-05" db="EMBL/GenBank/DDBJ databases">
        <title>The Genome Sequence of Magnaporthe poae strain ATCC 64411.</title>
        <authorList>
            <consortium name="The Broad Institute Genome Sequencing Platform"/>
            <consortium name="Broad Institute Genome Sequencing Center for Infectious Disease"/>
            <person name="Ma L.-J."/>
            <person name="Dead R."/>
            <person name="Young S."/>
            <person name="Zeng Q."/>
            <person name="Koehrsen M."/>
            <person name="Alvarado L."/>
            <person name="Berlin A."/>
            <person name="Chapman S.B."/>
            <person name="Chen Z."/>
            <person name="Freedman E."/>
            <person name="Gellesch M."/>
            <person name="Goldberg J."/>
            <person name="Griggs A."/>
            <person name="Gujja S."/>
            <person name="Heilman E.R."/>
            <person name="Heiman D."/>
            <person name="Hepburn T."/>
            <person name="Howarth C."/>
            <person name="Jen D."/>
            <person name="Larson L."/>
            <person name="Mehta T."/>
            <person name="Neiman D."/>
            <person name="Pearson M."/>
            <person name="Roberts A."/>
            <person name="Saif S."/>
            <person name="Shea T."/>
            <person name="Shenoy N."/>
            <person name="Sisk P."/>
            <person name="Stolte C."/>
            <person name="Sykes S."/>
            <person name="Walk T."/>
            <person name="White J."/>
            <person name="Yandava C."/>
            <person name="Haas B."/>
            <person name="Nusbaum C."/>
            <person name="Birren B."/>
        </authorList>
    </citation>
    <scope>NUCLEOTIDE SEQUENCE</scope>
    <source>
        <strain evidence="7">ATCC 64411</strain>
    </source>
</reference>
<dbReference type="Pfam" id="PF12255">
    <property type="entry name" value="TcdB_toxin_midC"/>
    <property type="match status" value="1"/>
</dbReference>
<dbReference type="InterPro" id="IPR022045">
    <property type="entry name" value="TcdB_toxin_mid/N"/>
</dbReference>
<dbReference type="SUPFAM" id="SSF69318">
    <property type="entry name" value="Integrin alpha N-terminal domain"/>
    <property type="match status" value="1"/>
</dbReference>
<feature type="domain" description="Insecticide toxin TcdB middle/N-terminal" evidence="6">
    <location>
        <begin position="628"/>
        <end position="742"/>
    </location>
</feature>
<sequence length="2067" mass="230126">MASQPFDSSLPRAPALSLPKGDGSIHGLGEKVNVSLTDGSGSASIPIAISSGRGKLVPDLSLQYNSHAGNGPFGLGWSLTLPQISRKTDKGLPRYEDSLADGGSDVYVLSNSEDLVPVLKRDASGAAVYDRSGAPVFEERVQDGYAVRRYAPRIQIGFDCIERWTSITDRDDVHWRRVSGANQTTLFGTSSALRISDPAAEPGRGSRTFTWLVSDMFDSTGNAVVFHYRAENSDNVSASASEAGRSDRSRSANRHLKAVQYGNVTPSRDLDTWLPILASGLPASAWRFSVVFDYGEHDQEDPKPGDAGKWKCRSDPFSDVRAGFDVRSYRLCRRILMFHHFAELGAEDTLVRSFDFGYAEHRTGASLLSATQTSYSRPPGSAAYLKKSLPPVQFEYAMFPTDEELARLTASEVSVHHLPNIPAGVNGRDYQWVDLDGEGLPGILTEQSGGWYYARNTSASNLPTGAENGSPSPRFEDLRCIRNRPSVSIKTGSAHFGDVSGTGRTDVVTMDVKSWGYYRRAPADDDWTSHQMFRRFPNIDASDKGFKLVDLTGDGLADVLPRQAAARRRGRLRHHRPHLHGRRRHRHLPQRVRERLLGRQEAALAAARQLHGQRERPQPAGQRHQLPVWTSPLPDAYPSFLRYVDFACGEKPYLLKKVINNLGAETTLHYAPSTRFYLEDADAGAPWITHPPFPVHVVERKETVDKISGGVLSSTFRYHHGYNDTAEREFRGFARVDQWDTDWFPATSDAGSSAAADADASWSSPPVLTRSWFHTGAYVDSDDISSRLLLEYFSAPNLDTLLESTPIPAGLSADEQREACRALKGLVLRKEVYVEDGSQLSKVPYSIQQTRYRLRPIQPEQDRHGNGVYFVCPVESILFQLERVVDDPRVEHELVLDVDPFGNVTKQVRVAYGRRPGKSTLAPLDKQRQESQLMLYTEADYTDPIDDGRTYLLPHPAGVREYDVSGLKPLPNDSRVAGHRAQLLRAGPTPGLLSQVFQRSGTPLIADPRATMGGVDKSQAGYVDLLGDGSWWKEGELVRYTSDLAASPVEELRLARANFFTPRSFTDRFGSSTFVDYDTYNLYPIRVQNGLANVTSTIMDYRTLEPAVLTSPNGNRTQSSSDALGLPAGLAWMGKEGEQVGDNLDGFVSDLSQDEIRAFFANPSQQAAADLLGNATSRVIYDYQRYRNDPSRAVPVFSAAMTRETHSSEPTPSTGLKVRIKLTYSDGFGRPVQVKDYTKPGPVVEKGPTVSSRWVGSGWTIYNNKGQPVRQYENFFDDTHDFRFNMKQGVSPIVMYDPVGRKAAILHPDHTLESLAVPNAWSRVSYDVNDNVRLSNPRTDPNVGQHFRNLPKHEYLPSWYDARAAGQLGPEEKSAALKAAEHANTPLWVHLDALGRIILDVEDDGSEKIGTHVEYDIQGGASSVVDALGRVVLRRDYAMDEMLIRESSMDAGEKWTLHDINDDPTLSWNNRGFQHRNVYDRLRRRIESWVSEEGAPERLIDRITYGEAAPDAAARNLREEIWKAEDQAGVFTHAEFDFKKNLTRSSRSLWTEYRDTVDVSDGPALESDVYETVISYDALSRPVRTVVPDKSITHRVYNESQHLDQMFVNVKSEHDPDSDPATWTPIMLGVDYDAMYHTIRVVQGNGLVTTREFDPLVKRLRRILTLDPSNTKIQSLNYTYDPLGNVTSLRDDAQNTVFFRNHRVEPLTEYKYDALYRLVKANGREHLGQVGAGLNKPGPYGPSDADRMGLGSPGDGNAMGRYLELYTYDAVGNISKMVHESSDAAVGGWTRTYSYNEPSSIEPAKHGNRLSATSVGSVTEMYKYEGSAGKTGNMTSMPHMTVMRWNFCDQVQATSRQVVKDGTPETTYYVYDSKGLRVRKVTERQSGGDASVPAARLKETIYLKDYEVLRKYNGSGDATTLERTSLSASSEHAVVARIESRTVGNDGSPARLSRFQLTDMLSSSCVEADEQARIISYQEYHPFGSTSYQGIAGHFRNAAPKTYQFSGKERDEETGLYYHGARYYASWLGRWIETLKSGVSTSTMSRSRLGWPLAASCFSLLMKKVPS</sequence>
<dbReference type="Proteomes" id="UP000011715">
    <property type="component" value="Unassembled WGS sequence"/>
</dbReference>
<dbReference type="EnsemblFungi" id="MAPG_08081T0">
    <property type="protein sequence ID" value="MAPG_08081T0"/>
    <property type="gene ID" value="MAPG_08081"/>
</dbReference>
<evidence type="ECO:0000259" key="6">
    <source>
        <dbReference type="Pfam" id="PF12256"/>
    </source>
</evidence>
<dbReference type="EMBL" id="ADBL01001948">
    <property type="status" value="NOT_ANNOTATED_CDS"/>
    <property type="molecule type" value="Genomic_DNA"/>
</dbReference>
<gene>
    <name evidence="7" type="ORF">MAPG_08081</name>
</gene>
<dbReference type="STRING" id="644358.A0A0C4E6E7"/>
<evidence type="ECO:0000313" key="8">
    <source>
        <dbReference type="EnsemblFungi" id="MAPG_08081T0"/>
    </source>
</evidence>
<feature type="domain" description="Insecticide toxin TcdB middle/C-terminal" evidence="5">
    <location>
        <begin position="819"/>
        <end position="932"/>
    </location>
</feature>
<evidence type="ECO:0000259" key="5">
    <source>
        <dbReference type="Pfam" id="PF12255"/>
    </source>
</evidence>
<dbReference type="OMA" id="GTSCLVW"/>
<reference evidence="7" key="3">
    <citation type="submission" date="2011-03" db="EMBL/GenBank/DDBJ databases">
        <title>Annotation of Magnaporthe poae ATCC 64411.</title>
        <authorList>
            <person name="Ma L.-J."/>
            <person name="Dead R."/>
            <person name="Young S.K."/>
            <person name="Zeng Q."/>
            <person name="Gargeya S."/>
            <person name="Fitzgerald M."/>
            <person name="Haas B."/>
            <person name="Abouelleil A."/>
            <person name="Alvarado L."/>
            <person name="Arachchi H.M."/>
            <person name="Berlin A."/>
            <person name="Brown A."/>
            <person name="Chapman S.B."/>
            <person name="Chen Z."/>
            <person name="Dunbar C."/>
            <person name="Freedman E."/>
            <person name="Gearin G."/>
            <person name="Gellesch M."/>
            <person name="Goldberg J."/>
            <person name="Griggs A."/>
            <person name="Gujja S."/>
            <person name="Heiman D."/>
            <person name="Howarth C."/>
            <person name="Larson L."/>
            <person name="Lui A."/>
            <person name="MacDonald P.J.P."/>
            <person name="Mehta T."/>
            <person name="Montmayeur A."/>
            <person name="Murphy C."/>
            <person name="Neiman D."/>
            <person name="Pearson M."/>
            <person name="Priest M."/>
            <person name="Roberts A."/>
            <person name="Saif S."/>
            <person name="Shea T."/>
            <person name="Shenoy N."/>
            <person name="Sisk P."/>
            <person name="Stolte C."/>
            <person name="Sykes S."/>
            <person name="Yandava C."/>
            <person name="Wortman J."/>
            <person name="Nusbaum C."/>
            <person name="Birren B."/>
        </authorList>
    </citation>
    <scope>NUCLEOTIDE SEQUENCE</scope>
    <source>
        <strain evidence="7">ATCC 64411</strain>
    </source>
</reference>
<dbReference type="InterPro" id="IPR003284">
    <property type="entry name" value="Sal_SpvB"/>
</dbReference>
<reference evidence="8" key="5">
    <citation type="submission" date="2015-06" db="UniProtKB">
        <authorList>
            <consortium name="EnsemblFungi"/>
        </authorList>
    </citation>
    <scope>IDENTIFICATION</scope>
    <source>
        <strain evidence="8">ATCC 64411</strain>
    </source>
</reference>
<accession>A0A0C4E6E7</accession>
<evidence type="ECO:0000256" key="2">
    <source>
        <dbReference type="ARBA" id="ARBA00022525"/>
    </source>
</evidence>
<reference evidence="8" key="4">
    <citation type="journal article" date="2015" name="G3 (Bethesda)">
        <title>Genome sequences of three phytopathogenic species of the Magnaporthaceae family of fungi.</title>
        <authorList>
            <person name="Okagaki L.H."/>
            <person name="Nunes C.C."/>
            <person name="Sailsbery J."/>
            <person name="Clay B."/>
            <person name="Brown D."/>
            <person name="John T."/>
            <person name="Oh Y."/>
            <person name="Young N."/>
            <person name="Fitzgerald M."/>
            <person name="Haas B.J."/>
            <person name="Zeng Q."/>
            <person name="Young S."/>
            <person name="Adiconis X."/>
            <person name="Fan L."/>
            <person name="Levin J.Z."/>
            <person name="Mitchell T.K."/>
            <person name="Okubara P.A."/>
            <person name="Farman M.L."/>
            <person name="Kohn L.M."/>
            <person name="Birren B."/>
            <person name="Ma L.-J."/>
            <person name="Dean R.A."/>
        </authorList>
    </citation>
    <scope>NUCLEOTIDE SEQUENCE</scope>
    <source>
        <strain evidence="8">ATCC 64411 / 73-15</strain>
    </source>
</reference>
<dbReference type="NCBIfam" id="TIGR03696">
    <property type="entry name" value="Rhs_assc_core"/>
    <property type="match status" value="1"/>
</dbReference>
<dbReference type="InterPro" id="IPR028994">
    <property type="entry name" value="Integrin_alpha_N"/>
</dbReference>
<evidence type="ECO:0000313" key="7">
    <source>
        <dbReference type="EMBL" id="KLU89105.1"/>
    </source>
</evidence>
<organism evidence="8 9">
    <name type="scientific">Magnaporthiopsis poae (strain ATCC 64411 / 73-15)</name>
    <name type="common">Kentucky bluegrass fungus</name>
    <name type="synonym">Magnaporthe poae</name>
    <dbReference type="NCBI Taxonomy" id="644358"/>
    <lineage>
        <taxon>Eukaryota</taxon>
        <taxon>Fungi</taxon>
        <taxon>Dikarya</taxon>
        <taxon>Ascomycota</taxon>
        <taxon>Pezizomycotina</taxon>
        <taxon>Sordariomycetes</taxon>
        <taxon>Sordariomycetidae</taxon>
        <taxon>Magnaporthales</taxon>
        <taxon>Magnaporthaceae</taxon>
        <taxon>Magnaporthiopsis</taxon>
    </lineage>
</organism>
<evidence type="ECO:0000313" key="9">
    <source>
        <dbReference type="Proteomes" id="UP000011715"/>
    </source>
</evidence>
<dbReference type="PANTHER" id="PTHR32305">
    <property type="match status" value="1"/>
</dbReference>
<dbReference type="Pfam" id="PF12256">
    <property type="entry name" value="TcdB_toxin_midN"/>
    <property type="match status" value="1"/>
</dbReference>
<dbReference type="Gene3D" id="2.180.10.10">
    <property type="entry name" value="RHS repeat-associated core"/>
    <property type="match status" value="1"/>
</dbReference>
<keyword evidence="9" id="KW-1185">Reference proteome</keyword>
<dbReference type="EMBL" id="ADBL01001949">
    <property type="status" value="NOT_ANNOTATED_CDS"/>
    <property type="molecule type" value="Genomic_DNA"/>
</dbReference>
<reference evidence="9" key="1">
    <citation type="submission" date="2010-05" db="EMBL/GenBank/DDBJ databases">
        <title>The genome sequence of Magnaporthe poae strain ATCC 64411.</title>
        <authorList>
            <person name="Ma L.-J."/>
            <person name="Dead R."/>
            <person name="Young S."/>
            <person name="Zeng Q."/>
            <person name="Koehrsen M."/>
            <person name="Alvarado L."/>
            <person name="Berlin A."/>
            <person name="Chapman S.B."/>
            <person name="Chen Z."/>
            <person name="Freedman E."/>
            <person name="Gellesch M."/>
            <person name="Goldberg J."/>
            <person name="Griggs A."/>
            <person name="Gujja S."/>
            <person name="Heilman E.R."/>
            <person name="Heiman D."/>
            <person name="Hepburn T."/>
            <person name="Howarth C."/>
            <person name="Jen D."/>
            <person name="Larson L."/>
            <person name="Mehta T."/>
            <person name="Neiman D."/>
            <person name="Pearson M."/>
            <person name="Roberts A."/>
            <person name="Saif S."/>
            <person name="Shea T."/>
            <person name="Shenoy N."/>
            <person name="Sisk P."/>
            <person name="Stolte C."/>
            <person name="Sykes S."/>
            <person name="Walk T."/>
            <person name="White J."/>
            <person name="Yandava C."/>
            <person name="Haas B."/>
            <person name="Nusbaum C."/>
            <person name="Birren B."/>
        </authorList>
    </citation>
    <scope>NUCLEOTIDE SEQUENCE [LARGE SCALE GENOMIC DNA]</scope>
    <source>
        <strain evidence="9">ATCC 64411 / 73-15</strain>
    </source>
</reference>
<keyword evidence="2" id="KW-0964">Secreted</keyword>
<dbReference type="eggNOG" id="ENOG502QUQU">
    <property type="taxonomic scope" value="Eukaryota"/>
</dbReference>
<dbReference type="GO" id="GO:0005737">
    <property type="term" value="C:cytoplasm"/>
    <property type="evidence" value="ECO:0007669"/>
    <property type="project" value="InterPro"/>
</dbReference>
<evidence type="ECO:0000256" key="4">
    <source>
        <dbReference type="SAM" id="MobiDB-lite"/>
    </source>
</evidence>
<dbReference type="VEuPathDB" id="FungiDB:MAPG_08081"/>
<dbReference type="PRINTS" id="PR01341">
    <property type="entry name" value="SALSPVBPROT"/>
</dbReference>
<dbReference type="InterPro" id="IPR050708">
    <property type="entry name" value="T6SS_VgrG/RHS"/>
</dbReference>
<evidence type="ECO:0000256" key="1">
    <source>
        <dbReference type="ARBA" id="ARBA00004613"/>
    </source>
</evidence>
<dbReference type="InterPro" id="IPR022044">
    <property type="entry name" value="TcdB_toxin_mid/C"/>
</dbReference>
<dbReference type="Pfam" id="PF03534">
    <property type="entry name" value="SpvB"/>
    <property type="match status" value="1"/>
</dbReference>
<proteinExistence type="predicted"/>
<dbReference type="InterPro" id="IPR022385">
    <property type="entry name" value="Rhs_assc_core"/>
</dbReference>
<feature type="region of interest" description="Disordered" evidence="4">
    <location>
        <begin position="1"/>
        <end position="22"/>
    </location>
</feature>